<organism evidence="1 2">
    <name type="scientific">Auriscalpium vulgare</name>
    <dbReference type="NCBI Taxonomy" id="40419"/>
    <lineage>
        <taxon>Eukaryota</taxon>
        <taxon>Fungi</taxon>
        <taxon>Dikarya</taxon>
        <taxon>Basidiomycota</taxon>
        <taxon>Agaricomycotina</taxon>
        <taxon>Agaricomycetes</taxon>
        <taxon>Russulales</taxon>
        <taxon>Auriscalpiaceae</taxon>
        <taxon>Auriscalpium</taxon>
    </lineage>
</organism>
<proteinExistence type="predicted"/>
<gene>
    <name evidence="1" type="ORF">FA95DRAFT_314467</name>
</gene>
<accession>A0ACB8S601</accession>
<evidence type="ECO:0000313" key="2">
    <source>
        <dbReference type="Proteomes" id="UP000814033"/>
    </source>
</evidence>
<name>A0ACB8S601_9AGAM</name>
<evidence type="ECO:0000313" key="1">
    <source>
        <dbReference type="EMBL" id="KAI0051330.1"/>
    </source>
</evidence>
<comment type="caution">
    <text evidence="1">The sequence shown here is derived from an EMBL/GenBank/DDBJ whole genome shotgun (WGS) entry which is preliminary data.</text>
</comment>
<reference evidence="1" key="1">
    <citation type="submission" date="2021-02" db="EMBL/GenBank/DDBJ databases">
        <authorList>
            <consortium name="DOE Joint Genome Institute"/>
            <person name="Ahrendt S."/>
            <person name="Looney B.P."/>
            <person name="Miyauchi S."/>
            <person name="Morin E."/>
            <person name="Drula E."/>
            <person name="Courty P.E."/>
            <person name="Chicoki N."/>
            <person name="Fauchery L."/>
            <person name="Kohler A."/>
            <person name="Kuo A."/>
            <person name="Labutti K."/>
            <person name="Pangilinan J."/>
            <person name="Lipzen A."/>
            <person name="Riley R."/>
            <person name="Andreopoulos W."/>
            <person name="He G."/>
            <person name="Johnson J."/>
            <person name="Barry K.W."/>
            <person name="Grigoriev I.V."/>
            <person name="Nagy L."/>
            <person name="Hibbett D."/>
            <person name="Henrissat B."/>
            <person name="Matheny P.B."/>
            <person name="Labbe J."/>
            <person name="Martin F."/>
        </authorList>
    </citation>
    <scope>NUCLEOTIDE SEQUENCE</scope>
    <source>
        <strain evidence="1">FP105234-sp</strain>
    </source>
</reference>
<dbReference type="Proteomes" id="UP000814033">
    <property type="component" value="Unassembled WGS sequence"/>
</dbReference>
<reference evidence="1" key="2">
    <citation type="journal article" date="2022" name="New Phytol.">
        <title>Evolutionary transition to the ectomycorrhizal habit in the genomes of a hyperdiverse lineage of mushroom-forming fungi.</title>
        <authorList>
            <person name="Looney B."/>
            <person name="Miyauchi S."/>
            <person name="Morin E."/>
            <person name="Drula E."/>
            <person name="Courty P.E."/>
            <person name="Kohler A."/>
            <person name="Kuo A."/>
            <person name="LaButti K."/>
            <person name="Pangilinan J."/>
            <person name="Lipzen A."/>
            <person name="Riley R."/>
            <person name="Andreopoulos W."/>
            <person name="He G."/>
            <person name="Johnson J."/>
            <person name="Nolan M."/>
            <person name="Tritt A."/>
            <person name="Barry K.W."/>
            <person name="Grigoriev I.V."/>
            <person name="Nagy L.G."/>
            <person name="Hibbett D."/>
            <person name="Henrissat B."/>
            <person name="Matheny P.B."/>
            <person name="Labbe J."/>
            <person name="Martin F.M."/>
        </authorList>
    </citation>
    <scope>NUCLEOTIDE SEQUENCE</scope>
    <source>
        <strain evidence="1">FP105234-sp</strain>
    </source>
</reference>
<dbReference type="EMBL" id="MU275853">
    <property type="protein sequence ID" value="KAI0051330.1"/>
    <property type="molecule type" value="Genomic_DNA"/>
</dbReference>
<sequence>MPDHQTQGTPVAALLKTVFGSIIQVFLVCLAGYLLARKGILDKKTQKQFNHVNITLFTPCLVFSKVAFSLSREKLKELWIIPLFFIAVSVVSAAVAYSLGRVFRLKPSQRNFAIASAMFMNSNSLPIALLQSLVVAVPGLHWGDDDTKDAMLGRALTYLLLCSTLGMILRWSIGVRLLTKADPAEEQLAPAETGPRTGRLIDIDNEEDEQTPDVPAIVVNESQGPHQDVDSRIQRHREHSSHPKMVFYSFPNSPTGSTSNLASDDDASDQATDVDSDDDELPHSFRRAAPPPTRMQRAKRRIASAFRAFNSFMTAPLWASLISLLVAFIPPLQHALEVHLHPIKGAVTQAGNCSIPVTLIVLGGYFYRPADPAEKGRGGLKGRWRRAKARESFTGSVRELLSLNGGVAGGAEGLAAGKRADNSKGEGKTVLVAIASRMLITPALFLPFMILGAARDIPPVFEDPVFVLSLVLLLSSPPALTLSQITQAASGDAFERLISSTIFWSYCVLTPPATVGYSVIAMIIAHI</sequence>
<protein>
    <submittedName>
        <fullName evidence="1">Uncharacterized protein</fullName>
    </submittedName>
</protein>
<keyword evidence="2" id="KW-1185">Reference proteome</keyword>